<evidence type="ECO:0000256" key="2">
    <source>
        <dbReference type="ARBA" id="ARBA00022908"/>
    </source>
</evidence>
<organism evidence="6 7">
    <name type="scientific">Levilactobacillus spicheri</name>
    <dbReference type="NCBI Taxonomy" id="216463"/>
    <lineage>
        <taxon>Bacteria</taxon>
        <taxon>Bacillati</taxon>
        <taxon>Bacillota</taxon>
        <taxon>Bacilli</taxon>
        <taxon>Lactobacillales</taxon>
        <taxon>Lactobacillaceae</taxon>
        <taxon>Levilactobacillus</taxon>
    </lineage>
</organism>
<accession>A0A0F3RS43</accession>
<dbReference type="STRING" id="216463.VC81_12460"/>
<evidence type="ECO:0000256" key="1">
    <source>
        <dbReference type="ARBA" id="ARBA00008857"/>
    </source>
</evidence>
<sequence length="384" mass="44195">MASIKKYTDKHGDTRYSFQLYVGTNPQTGKPKKTSRRGFKTKKEATLAASRLELEASTGSLQQDNNILFETVYHEWYEVYANTVQESTTVRVTGMFDSHILPAFGNKRIRTISLNALQSAVNGWSKEVKRNYKRWYYYTRQVFQYALKVGYIDNNPATLVTVPKPDISWQRDKNKFWTKAQMVHFFSYIDPVESAEKYTLFRVLAYTGIRRGECLALTWQDINFRQATMTISKTVTQGHGGKQIIQPPKTSAGKRTIPIDEVTLGHLKHWRHAQQRLYLMMGYNTMAPGQLIFANRVNGYKSLNTPGKWLHTIIDDKPDEFPQITIHKFRHTFTSLMFESGATIKEVQGLLGDADATTVMNVYAHVSKKQQKQASDNFARFMQI</sequence>
<dbReference type="SUPFAM" id="SSF56349">
    <property type="entry name" value="DNA breaking-rejoining enzymes"/>
    <property type="match status" value="1"/>
</dbReference>
<evidence type="ECO:0000313" key="6">
    <source>
        <dbReference type="EMBL" id="KJW11612.1"/>
    </source>
</evidence>
<dbReference type="Pfam" id="PF00589">
    <property type="entry name" value="Phage_integrase"/>
    <property type="match status" value="1"/>
</dbReference>
<comment type="caution">
    <text evidence="6">The sequence shown here is derived from an EMBL/GenBank/DDBJ whole genome shotgun (WGS) entry which is preliminary data.</text>
</comment>
<dbReference type="InterPro" id="IPR050808">
    <property type="entry name" value="Phage_Integrase"/>
</dbReference>
<keyword evidence="4" id="KW-0233">DNA recombination</keyword>
<dbReference type="PROSITE" id="PS51898">
    <property type="entry name" value="TYR_RECOMBINASE"/>
    <property type="match status" value="1"/>
</dbReference>
<dbReference type="Pfam" id="PF14657">
    <property type="entry name" value="Arm-DNA-bind_4"/>
    <property type="match status" value="1"/>
</dbReference>
<dbReference type="CDD" id="cd01189">
    <property type="entry name" value="INT_ICEBs1_C_like"/>
    <property type="match status" value="1"/>
</dbReference>
<dbReference type="RefSeq" id="WP_045808392.1">
    <property type="nucleotide sequence ID" value="NZ_JZCR01000025.1"/>
</dbReference>
<dbReference type="PANTHER" id="PTHR30629:SF2">
    <property type="entry name" value="PROPHAGE INTEGRASE INTS-RELATED"/>
    <property type="match status" value="1"/>
</dbReference>
<dbReference type="InterPro" id="IPR004107">
    <property type="entry name" value="Integrase_SAM-like_N"/>
</dbReference>
<proteinExistence type="inferred from homology"/>
<keyword evidence="2" id="KW-0229">DNA integration</keyword>
<dbReference type="Pfam" id="PF14659">
    <property type="entry name" value="Phage_int_SAM_3"/>
    <property type="match status" value="1"/>
</dbReference>
<dbReference type="Gene3D" id="1.10.150.130">
    <property type="match status" value="1"/>
</dbReference>
<dbReference type="GO" id="GO:0003677">
    <property type="term" value="F:DNA binding"/>
    <property type="evidence" value="ECO:0007669"/>
    <property type="project" value="UniProtKB-KW"/>
</dbReference>
<dbReference type="PANTHER" id="PTHR30629">
    <property type="entry name" value="PROPHAGE INTEGRASE"/>
    <property type="match status" value="1"/>
</dbReference>
<dbReference type="GO" id="GO:0015074">
    <property type="term" value="P:DNA integration"/>
    <property type="evidence" value="ECO:0007669"/>
    <property type="project" value="UniProtKB-KW"/>
</dbReference>
<name>A0A0F3RS43_9LACO</name>
<dbReference type="OrthoDB" id="9803188at2"/>
<reference evidence="6 7" key="1">
    <citation type="submission" date="2015-03" db="EMBL/GenBank/DDBJ databases">
        <authorList>
            <person name="Zheng J."/>
            <person name="Ganezle M."/>
        </authorList>
    </citation>
    <scope>NUCLEOTIDE SEQUENCE [LARGE SCALE GENOMIC DNA]</scope>
    <source>
        <strain evidence="6 7">LP38</strain>
    </source>
</reference>
<evidence type="ECO:0000313" key="7">
    <source>
        <dbReference type="Proteomes" id="UP000033491"/>
    </source>
</evidence>
<dbReference type="InterPro" id="IPR010998">
    <property type="entry name" value="Integrase_recombinase_N"/>
</dbReference>
<dbReference type="InterPro" id="IPR002104">
    <property type="entry name" value="Integrase_catalytic"/>
</dbReference>
<dbReference type="GO" id="GO:0006310">
    <property type="term" value="P:DNA recombination"/>
    <property type="evidence" value="ECO:0007669"/>
    <property type="project" value="UniProtKB-KW"/>
</dbReference>
<dbReference type="Gene3D" id="1.10.443.10">
    <property type="entry name" value="Intergrase catalytic core"/>
    <property type="match status" value="1"/>
</dbReference>
<evidence type="ECO:0000259" key="5">
    <source>
        <dbReference type="PROSITE" id="PS51898"/>
    </source>
</evidence>
<comment type="similarity">
    <text evidence="1">Belongs to the 'phage' integrase family.</text>
</comment>
<evidence type="ECO:0000256" key="3">
    <source>
        <dbReference type="ARBA" id="ARBA00023125"/>
    </source>
</evidence>
<dbReference type="Proteomes" id="UP000033491">
    <property type="component" value="Unassembled WGS sequence"/>
</dbReference>
<dbReference type="AlphaFoldDB" id="A0A0F3RS43"/>
<dbReference type="InterPro" id="IPR013762">
    <property type="entry name" value="Integrase-like_cat_sf"/>
</dbReference>
<dbReference type="InterPro" id="IPR028259">
    <property type="entry name" value="AP2-like_int_N"/>
</dbReference>
<gene>
    <name evidence="6" type="ORF">VC81_12460</name>
</gene>
<dbReference type="EMBL" id="JZCR01000025">
    <property type="protein sequence ID" value="KJW11612.1"/>
    <property type="molecule type" value="Genomic_DNA"/>
</dbReference>
<keyword evidence="3" id="KW-0238">DNA-binding</keyword>
<protein>
    <submittedName>
        <fullName evidence="6">Integrase</fullName>
    </submittedName>
</protein>
<dbReference type="PATRIC" id="fig|216463.3.peg.1748"/>
<feature type="domain" description="Tyr recombinase" evidence="5">
    <location>
        <begin position="172"/>
        <end position="376"/>
    </location>
</feature>
<dbReference type="InterPro" id="IPR011010">
    <property type="entry name" value="DNA_brk_join_enz"/>
</dbReference>
<evidence type="ECO:0000256" key="4">
    <source>
        <dbReference type="ARBA" id="ARBA00023172"/>
    </source>
</evidence>